<comment type="subcellular location">
    <subcellularLocation>
        <location evidence="1 8">Cell outer membrane</location>
        <topology evidence="1 8">Multi-pass membrane protein</topology>
    </subcellularLocation>
</comment>
<feature type="signal peptide" evidence="10">
    <location>
        <begin position="1"/>
        <end position="27"/>
    </location>
</feature>
<keyword evidence="10" id="KW-0732">Signal</keyword>
<feature type="chain" id="PRO_5044742643" evidence="10">
    <location>
        <begin position="28"/>
        <end position="706"/>
    </location>
</feature>
<evidence type="ECO:0000256" key="7">
    <source>
        <dbReference type="ARBA" id="ARBA00023237"/>
    </source>
</evidence>
<evidence type="ECO:0000256" key="8">
    <source>
        <dbReference type="PROSITE-ProRule" id="PRU01360"/>
    </source>
</evidence>
<keyword evidence="7 8" id="KW-0998">Cell outer membrane</keyword>
<feature type="domain" description="TonB-dependent receptor-like beta-barrel" evidence="11">
    <location>
        <begin position="234"/>
        <end position="669"/>
    </location>
</feature>
<dbReference type="GO" id="GO:0009279">
    <property type="term" value="C:cell outer membrane"/>
    <property type="evidence" value="ECO:0007669"/>
    <property type="project" value="UniProtKB-SubCell"/>
</dbReference>
<evidence type="ECO:0000256" key="9">
    <source>
        <dbReference type="RuleBase" id="RU003357"/>
    </source>
</evidence>
<dbReference type="InterPro" id="IPR039426">
    <property type="entry name" value="TonB-dep_rcpt-like"/>
</dbReference>
<evidence type="ECO:0000313" key="14">
    <source>
        <dbReference type="Proteomes" id="UP001240164"/>
    </source>
</evidence>
<evidence type="ECO:0000256" key="3">
    <source>
        <dbReference type="ARBA" id="ARBA00022452"/>
    </source>
</evidence>
<gene>
    <name evidence="13" type="ORF">J2771_002904</name>
</gene>
<dbReference type="SUPFAM" id="SSF56935">
    <property type="entry name" value="Porins"/>
    <property type="match status" value="1"/>
</dbReference>
<dbReference type="InterPro" id="IPR036942">
    <property type="entry name" value="Beta-barrel_TonB_sf"/>
</dbReference>
<evidence type="ECO:0000256" key="1">
    <source>
        <dbReference type="ARBA" id="ARBA00004571"/>
    </source>
</evidence>
<dbReference type="InterPro" id="IPR012910">
    <property type="entry name" value="Plug_dom"/>
</dbReference>
<protein>
    <submittedName>
        <fullName evidence="13">Iron complex outermembrane receptor protein</fullName>
    </submittedName>
</protein>
<dbReference type="PROSITE" id="PS52016">
    <property type="entry name" value="TONB_DEPENDENT_REC_3"/>
    <property type="match status" value="1"/>
</dbReference>
<evidence type="ECO:0000256" key="5">
    <source>
        <dbReference type="ARBA" id="ARBA00023077"/>
    </source>
</evidence>
<dbReference type="AlphaFoldDB" id="A0ABD5AQ39"/>
<evidence type="ECO:0000256" key="6">
    <source>
        <dbReference type="ARBA" id="ARBA00023136"/>
    </source>
</evidence>
<dbReference type="Gene3D" id="2.40.170.20">
    <property type="entry name" value="TonB-dependent receptor, beta-barrel domain"/>
    <property type="match status" value="1"/>
</dbReference>
<dbReference type="Pfam" id="PF00593">
    <property type="entry name" value="TonB_dep_Rec_b-barrel"/>
    <property type="match status" value="1"/>
</dbReference>
<keyword evidence="3 8" id="KW-1134">Transmembrane beta strand</keyword>
<dbReference type="PROSITE" id="PS51257">
    <property type="entry name" value="PROKAR_LIPOPROTEIN"/>
    <property type="match status" value="1"/>
</dbReference>
<evidence type="ECO:0000259" key="12">
    <source>
        <dbReference type="Pfam" id="PF07715"/>
    </source>
</evidence>
<evidence type="ECO:0000256" key="4">
    <source>
        <dbReference type="ARBA" id="ARBA00022692"/>
    </source>
</evidence>
<dbReference type="RefSeq" id="WP_307012602.1">
    <property type="nucleotide sequence ID" value="NZ_JAUSQP010000005.1"/>
</dbReference>
<evidence type="ECO:0000313" key="13">
    <source>
        <dbReference type="EMBL" id="MDP9804615.1"/>
    </source>
</evidence>
<dbReference type="InterPro" id="IPR037066">
    <property type="entry name" value="Plug_dom_sf"/>
</dbReference>
<comment type="caution">
    <text evidence="13">The sequence shown here is derived from an EMBL/GenBank/DDBJ whole genome shotgun (WGS) entry which is preliminary data.</text>
</comment>
<proteinExistence type="inferred from homology"/>
<dbReference type="PANTHER" id="PTHR30069:SF28">
    <property type="entry name" value="TONB-DEPENDENT RECEPTOR YNCD-RELATED"/>
    <property type="match status" value="1"/>
</dbReference>
<keyword evidence="6 8" id="KW-0472">Membrane</keyword>
<dbReference type="CDD" id="cd01347">
    <property type="entry name" value="ligand_gated_channel"/>
    <property type="match status" value="1"/>
</dbReference>
<feature type="domain" description="TonB-dependent receptor plug" evidence="12">
    <location>
        <begin position="53"/>
        <end position="160"/>
    </location>
</feature>
<keyword evidence="5 9" id="KW-0798">TonB box</keyword>
<dbReference type="InterPro" id="IPR000531">
    <property type="entry name" value="Beta-barrel_TonB"/>
</dbReference>
<organism evidence="13 14">
    <name type="scientific">Acinetobacter calcoaceticus</name>
    <dbReference type="NCBI Taxonomy" id="471"/>
    <lineage>
        <taxon>Bacteria</taxon>
        <taxon>Pseudomonadati</taxon>
        <taxon>Pseudomonadota</taxon>
        <taxon>Gammaproteobacteria</taxon>
        <taxon>Moraxellales</taxon>
        <taxon>Moraxellaceae</taxon>
        <taxon>Acinetobacter</taxon>
        <taxon>Acinetobacter calcoaceticus/baumannii complex</taxon>
    </lineage>
</organism>
<dbReference type="Gene3D" id="2.170.130.10">
    <property type="entry name" value="TonB-dependent receptor, plug domain"/>
    <property type="match status" value="1"/>
</dbReference>
<dbReference type="Proteomes" id="UP001240164">
    <property type="component" value="Unassembled WGS sequence"/>
</dbReference>
<accession>A0ABD5AQ39</accession>
<dbReference type="PANTHER" id="PTHR30069">
    <property type="entry name" value="TONB-DEPENDENT OUTER MEMBRANE RECEPTOR"/>
    <property type="match status" value="1"/>
</dbReference>
<name>A0ABD5AQ39_ACICA</name>
<dbReference type="EMBL" id="JAUSQP010000005">
    <property type="protein sequence ID" value="MDP9804615.1"/>
    <property type="molecule type" value="Genomic_DNA"/>
</dbReference>
<comment type="similarity">
    <text evidence="8 9">Belongs to the TonB-dependent receptor family.</text>
</comment>
<dbReference type="Pfam" id="PF07715">
    <property type="entry name" value="Plug"/>
    <property type="match status" value="1"/>
</dbReference>
<sequence>MSLLRLDRLHYCILMSMGCISSPLVWAEDLTQDITVLPTLHVEATRTDTTYLQTPASVFRVDAPQADTSSQVNLTEVVKGIPSLQIRNRENYAQDLQLSMRGFGARSTFGVRGIRLYVDGIPATMPDGQGQTSNIDLSSLDHVEVLTGPFSSLYGNSSGGTILTSTKEGQGKDSIELSYSGGSHDKSRAGLVLQGGAKGANEPSYVISSSYFDTDGYREHSGAEKVLNNAKLSWNLDDGSKINWVTNYVKIHADDPQGLTHDQWNANPKQQVPFLKQFNVRKDIEQTQTGVTWSKPINDKNELYAMAYLGNRQVTQYQSIPKSTQDASVNHAGGVIDFERNYYGADFRWTGKELLPNMTVSLGVALDAMDEDRKGFENFNVNNVYGVKGNLRRDEDNTLWNIDPYLQASWQFLPTWRLDTGVRYSNVHYKSEDRYLSNGDDSDKTDYDKVLPSAALSWQILPELMAYVSYAKGFETPTFTEMAYRPDGLSGFNFGLTASTSDTYETGLKSQNHLGDFTLAVFQTKTKDDIVSAGNSNGRSTFRNADKTLREGVEFAWNKKLWRDLTATASYAYLDATFDADIPASGSVAQISSGNAIPGIAKNQAYASLAWQPSHGLYGGVDVQYMDKVYVNDTNSDAAPSYSVTSANVGYAWVMGDWKVNSFARVDNLFDKNYAGSVIVNDGNGRYFEPADGRNWSAGLRVIKQF</sequence>
<evidence type="ECO:0000259" key="11">
    <source>
        <dbReference type="Pfam" id="PF00593"/>
    </source>
</evidence>
<reference evidence="13 14" key="1">
    <citation type="submission" date="2023-07" db="EMBL/GenBank/DDBJ databases">
        <title>Sorghum-associated microbial communities from plants grown in Nebraska, USA.</title>
        <authorList>
            <person name="Schachtman D."/>
        </authorList>
    </citation>
    <scope>NUCLEOTIDE SEQUENCE [LARGE SCALE GENOMIC DNA]</scope>
    <source>
        <strain evidence="13 14">CC146</strain>
    </source>
</reference>
<keyword evidence="2 8" id="KW-0813">Transport</keyword>
<keyword evidence="13" id="KW-0675">Receptor</keyword>
<keyword evidence="4 8" id="KW-0812">Transmembrane</keyword>
<evidence type="ECO:0000256" key="2">
    <source>
        <dbReference type="ARBA" id="ARBA00022448"/>
    </source>
</evidence>
<evidence type="ECO:0000256" key="10">
    <source>
        <dbReference type="SAM" id="SignalP"/>
    </source>
</evidence>